<dbReference type="PROSITE" id="PS50850">
    <property type="entry name" value="MFS"/>
    <property type="match status" value="1"/>
</dbReference>
<evidence type="ECO:0000256" key="7">
    <source>
        <dbReference type="SAM" id="Phobius"/>
    </source>
</evidence>
<reference evidence="9 10" key="1">
    <citation type="submission" date="2022-01" db="EMBL/GenBank/DDBJ databases">
        <title>Maritalea mediterranea sp. nov., isolated from marine plastic residues from the Malva-rosa beach (Valencia, Spain).</title>
        <authorList>
            <person name="Vidal-Verdu A."/>
            <person name="Molina-Menor E."/>
            <person name="Pascual J."/>
            <person name="Pereto J."/>
            <person name="Porcar M."/>
        </authorList>
    </citation>
    <scope>NUCLEOTIDE SEQUENCE [LARGE SCALE GENOMIC DNA]</scope>
    <source>
        <strain evidence="9 10">P4.10X</strain>
    </source>
</reference>
<evidence type="ECO:0000256" key="5">
    <source>
        <dbReference type="ARBA" id="ARBA00022989"/>
    </source>
</evidence>
<feature type="transmembrane region" description="Helical" evidence="7">
    <location>
        <begin position="267"/>
        <end position="290"/>
    </location>
</feature>
<dbReference type="PANTHER" id="PTHR42718:SF46">
    <property type="entry name" value="BLR6921 PROTEIN"/>
    <property type="match status" value="1"/>
</dbReference>
<name>A0ABS9E5K0_9HYPH</name>
<feature type="transmembrane region" description="Helical" evidence="7">
    <location>
        <begin position="296"/>
        <end position="313"/>
    </location>
</feature>
<evidence type="ECO:0000256" key="4">
    <source>
        <dbReference type="ARBA" id="ARBA00022692"/>
    </source>
</evidence>
<dbReference type="Gene3D" id="1.20.1250.20">
    <property type="entry name" value="MFS general substrate transporter like domains"/>
    <property type="match status" value="1"/>
</dbReference>
<dbReference type="CDD" id="cd17503">
    <property type="entry name" value="MFS_LmrB_MDR_like"/>
    <property type="match status" value="1"/>
</dbReference>
<keyword evidence="5 7" id="KW-1133">Transmembrane helix</keyword>
<feature type="transmembrane region" description="Helical" evidence="7">
    <location>
        <begin position="42"/>
        <end position="64"/>
    </location>
</feature>
<feature type="transmembrane region" description="Helical" evidence="7">
    <location>
        <begin position="427"/>
        <end position="446"/>
    </location>
</feature>
<feature type="transmembrane region" description="Helical" evidence="7">
    <location>
        <begin position="349"/>
        <end position="367"/>
    </location>
</feature>
<dbReference type="InterPro" id="IPR020846">
    <property type="entry name" value="MFS_dom"/>
</dbReference>
<dbReference type="Pfam" id="PF07690">
    <property type="entry name" value="MFS_1"/>
    <property type="match status" value="2"/>
</dbReference>
<keyword evidence="4 7" id="KW-0812">Transmembrane</keyword>
<proteinExistence type="predicted"/>
<dbReference type="PRINTS" id="PR01036">
    <property type="entry name" value="TCRTETB"/>
</dbReference>
<keyword evidence="10" id="KW-1185">Reference proteome</keyword>
<comment type="subcellular location">
    <subcellularLocation>
        <location evidence="1">Cell membrane</location>
        <topology evidence="1">Multi-pass membrane protein</topology>
    </subcellularLocation>
</comment>
<feature type="transmembrane region" description="Helical" evidence="7">
    <location>
        <begin position="388"/>
        <end position="415"/>
    </location>
</feature>
<keyword evidence="3" id="KW-1003">Cell membrane</keyword>
<dbReference type="InterPro" id="IPR011701">
    <property type="entry name" value="MFS"/>
</dbReference>
<dbReference type="Proteomes" id="UP001201217">
    <property type="component" value="Unassembled WGS sequence"/>
</dbReference>
<organism evidence="9 10">
    <name type="scientific">Maritalea mediterranea</name>
    <dbReference type="NCBI Taxonomy" id="2909667"/>
    <lineage>
        <taxon>Bacteria</taxon>
        <taxon>Pseudomonadati</taxon>
        <taxon>Pseudomonadota</taxon>
        <taxon>Alphaproteobacteria</taxon>
        <taxon>Hyphomicrobiales</taxon>
        <taxon>Devosiaceae</taxon>
        <taxon>Maritalea</taxon>
    </lineage>
</organism>
<feature type="transmembrane region" description="Helical" evidence="7">
    <location>
        <begin position="76"/>
        <end position="95"/>
    </location>
</feature>
<evidence type="ECO:0000313" key="10">
    <source>
        <dbReference type="Proteomes" id="UP001201217"/>
    </source>
</evidence>
<keyword evidence="6 7" id="KW-0472">Membrane</keyword>
<evidence type="ECO:0000256" key="2">
    <source>
        <dbReference type="ARBA" id="ARBA00022448"/>
    </source>
</evidence>
<evidence type="ECO:0000256" key="3">
    <source>
        <dbReference type="ARBA" id="ARBA00022475"/>
    </source>
</evidence>
<feature type="transmembrane region" description="Helical" evidence="7">
    <location>
        <begin position="193"/>
        <end position="215"/>
    </location>
</feature>
<feature type="transmembrane region" description="Helical" evidence="7">
    <location>
        <begin position="160"/>
        <end position="181"/>
    </location>
</feature>
<dbReference type="InterPro" id="IPR036259">
    <property type="entry name" value="MFS_trans_sf"/>
</dbReference>
<feature type="transmembrane region" description="Helical" evidence="7">
    <location>
        <begin position="101"/>
        <end position="118"/>
    </location>
</feature>
<feature type="transmembrane region" description="Helical" evidence="7">
    <location>
        <begin position="320"/>
        <end position="343"/>
    </location>
</feature>
<accession>A0ABS9E5K0</accession>
<gene>
    <name evidence="9" type="ORF">L1I42_06065</name>
</gene>
<sequence>MQDRITPLILAVALFMELMDATVIATALPAIAADIGTDPISLKLALASYLVALAIFIPISGWMADRYGARNVFRGAIVVFMLGSLACAFADSLFTFVAARFLQGMGGSMMTPLSRLILIRNTPKKDLIHAWAWLTMPALFGPLAGPPVGGFLTTYFSWHWIFYINIPIGLIGIVLASKYLPGTGYRDKRKLDIVGFLLTGTAFSGIIFGLSVISMPALPPIFGASVAAAGFGAGYIYWRHARRVDEPVLDLKVFEEPIYRTSIVSGFIYRIAGGAFPFLFPLMLQIGFGYTPFESGMIAFIGAAGAIIMKFFLKPALQQFGFRVLLIVAVIMSTLLAVTHGFFTAQTPIWVMMSILLFMGFFRSMFYTSLNTLTFSETPEHQSGSATVISSVSIQLAFALGVAFAALLLDVFSLINGTEVGVREMQLAFFVLAAITAMTMWPILGLSKQVGDDVSGHKAKVKPMA</sequence>
<protein>
    <submittedName>
        <fullName evidence="9">MFS transporter</fullName>
    </submittedName>
</protein>
<evidence type="ECO:0000259" key="8">
    <source>
        <dbReference type="PROSITE" id="PS50850"/>
    </source>
</evidence>
<evidence type="ECO:0000313" key="9">
    <source>
        <dbReference type="EMBL" id="MCF4098053.1"/>
    </source>
</evidence>
<keyword evidence="2" id="KW-0813">Transport</keyword>
<dbReference type="Gene3D" id="1.20.1720.10">
    <property type="entry name" value="Multidrug resistance protein D"/>
    <property type="match status" value="1"/>
</dbReference>
<feature type="transmembrane region" description="Helical" evidence="7">
    <location>
        <begin position="221"/>
        <end position="238"/>
    </location>
</feature>
<feature type="transmembrane region" description="Helical" evidence="7">
    <location>
        <begin position="130"/>
        <end position="148"/>
    </location>
</feature>
<dbReference type="SUPFAM" id="SSF103473">
    <property type="entry name" value="MFS general substrate transporter"/>
    <property type="match status" value="1"/>
</dbReference>
<evidence type="ECO:0000256" key="6">
    <source>
        <dbReference type="ARBA" id="ARBA00023136"/>
    </source>
</evidence>
<evidence type="ECO:0000256" key="1">
    <source>
        <dbReference type="ARBA" id="ARBA00004651"/>
    </source>
</evidence>
<dbReference type="PANTHER" id="PTHR42718">
    <property type="entry name" value="MAJOR FACILITATOR SUPERFAMILY MULTIDRUG TRANSPORTER MFSC"/>
    <property type="match status" value="1"/>
</dbReference>
<dbReference type="RefSeq" id="WP_236113590.1">
    <property type="nucleotide sequence ID" value="NZ_JAKGTI010000001.1"/>
</dbReference>
<comment type="caution">
    <text evidence="9">The sequence shown here is derived from an EMBL/GenBank/DDBJ whole genome shotgun (WGS) entry which is preliminary data.</text>
</comment>
<feature type="domain" description="Major facilitator superfamily (MFS) profile" evidence="8">
    <location>
        <begin position="6"/>
        <end position="451"/>
    </location>
</feature>
<dbReference type="EMBL" id="JAKGTI010000001">
    <property type="protein sequence ID" value="MCF4098053.1"/>
    <property type="molecule type" value="Genomic_DNA"/>
</dbReference>